<dbReference type="PANTHER" id="PTHR34183:SF1">
    <property type="entry name" value="ENDOLYTIC PEPTIDOGLYCAN TRANSGLYCOSYLASE RLPA"/>
    <property type="match status" value="1"/>
</dbReference>
<sequence length="156" mass="17165" precursor="true">MKHLRFLIISLIAAFVLNACGSTYDTSRIRDPKGDLITDRAANGPDGKKHALSGGASWYGKKFHGRTTASGEPYDMYAFTAAHKTLPFHTVVRVIEPETNKSVVVRINDRGPYHGSRIIDLSFAAATDLDLVERGVQHVELEVVQWGDGSRVRATD</sequence>
<dbReference type="InterPro" id="IPR009009">
    <property type="entry name" value="RlpA-like_DPBB"/>
</dbReference>
<evidence type="ECO:0000256" key="3">
    <source>
        <dbReference type="HAMAP-Rule" id="MF_02071"/>
    </source>
</evidence>
<evidence type="ECO:0000256" key="4">
    <source>
        <dbReference type="RuleBase" id="RU003495"/>
    </source>
</evidence>
<dbReference type="Proteomes" id="UP000315995">
    <property type="component" value="Chromosome"/>
</dbReference>
<dbReference type="GO" id="GO:0000270">
    <property type="term" value="P:peptidoglycan metabolic process"/>
    <property type="evidence" value="ECO:0007669"/>
    <property type="project" value="UniProtKB-UniRule"/>
</dbReference>
<comment type="function">
    <text evidence="3">Lytic transglycosylase with a strong preference for naked glycan strands that lack stem peptides.</text>
</comment>
<dbReference type="PANTHER" id="PTHR34183">
    <property type="entry name" value="ENDOLYTIC PEPTIDOGLYCAN TRANSGLYCOSYLASE RLPA"/>
    <property type="match status" value="1"/>
</dbReference>
<feature type="chain" id="PRO_5028561543" description="Probable endolytic peptidoglycan transglycosylase RlpA" evidence="3">
    <location>
        <begin position="20"/>
        <end position="156"/>
    </location>
</feature>
<dbReference type="GO" id="GO:0008932">
    <property type="term" value="F:lytic endotransglycosylase activity"/>
    <property type="evidence" value="ECO:0007669"/>
    <property type="project" value="UniProtKB-UniRule"/>
</dbReference>
<keyword evidence="7" id="KW-1185">Reference proteome</keyword>
<dbReference type="CDD" id="cd22268">
    <property type="entry name" value="DPBB_RlpA-like"/>
    <property type="match status" value="1"/>
</dbReference>
<evidence type="ECO:0000313" key="7">
    <source>
        <dbReference type="Proteomes" id="UP000315995"/>
    </source>
</evidence>
<dbReference type="InterPro" id="IPR036908">
    <property type="entry name" value="RlpA-like_sf"/>
</dbReference>
<keyword evidence="2 3" id="KW-0961">Cell wall biogenesis/degradation</keyword>
<feature type="signal peptide" evidence="3">
    <location>
        <begin position="1"/>
        <end position="19"/>
    </location>
</feature>
<evidence type="ECO:0000313" key="6">
    <source>
        <dbReference type="EMBL" id="QDG49990.1"/>
    </source>
</evidence>
<evidence type="ECO:0000256" key="1">
    <source>
        <dbReference type="ARBA" id="ARBA00023239"/>
    </source>
</evidence>
<dbReference type="GO" id="GO:0071555">
    <property type="term" value="P:cell wall organization"/>
    <property type="evidence" value="ECO:0007669"/>
    <property type="project" value="UniProtKB-KW"/>
</dbReference>
<dbReference type="Pfam" id="PF03330">
    <property type="entry name" value="DPBB_1"/>
    <property type="match status" value="1"/>
</dbReference>
<dbReference type="EC" id="4.2.2.-" evidence="3"/>
<evidence type="ECO:0000259" key="5">
    <source>
        <dbReference type="Pfam" id="PF03330"/>
    </source>
</evidence>
<organism evidence="6 7">
    <name type="scientific">Persicimonas caeni</name>
    <dbReference type="NCBI Taxonomy" id="2292766"/>
    <lineage>
        <taxon>Bacteria</taxon>
        <taxon>Deltaproteobacteria</taxon>
        <taxon>Bradymonadales</taxon>
        <taxon>Bradymonadaceae</taxon>
        <taxon>Persicimonas</taxon>
    </lineage>
</organism>
<dbReference type="InterPro" id="IPR034718">
    <property type="entry name" value="RlpA"/>
</dbReference>
<dbReference type="OrthoDB" id="9779128at2"/>
<evidence type="ECO:0000256" key="2">
    <source>
        <dbReference type="ARBA" id="ARBA00023316"/>
    </source>
</evidence>
<dbReference type="NCBIfam" id="TIGR00413">
    <property type="entry name" value="rlpA"/>
    <property type="match status" value="1"/>
</dbReference>
<dbReference type="SUPFAM" id="SSF50685">
    <property type="entry name" value="Barwin-like endoglucanases"/>
    <property type="match status" value="1"/>
</dbReference>
<reference evidence="6 7" key="1">
    <citation type="submission" date="2019-06" db="EMBL/GenBank/DDBJ databases">
        <title>Persicimonas caeni gen. nov., sp. nov., a predatory bacterium isolated from solar saltern.</title>
        <authorList>
            <person name="Wang S."/>
        </authorList>
    </citation>
    <scope>NUCLEOTIDE SEQUENCE [LARGE SCALE GENOMIC DNA]</scope>
    <source>
        <strain evidence="6 7">YN101</strain>
    </source>
</reference>
<dbReference type="HAMAP" id="MF_02071">
    <property type="entry name" value="RlpA"/>
    <property type="match status" value="1"/>
</dbReference>
<accession>A0A5B8Y0U9</accession>
<feature type="domain" description="RlpA-like protein double-psi beta-barrel" evidence="5">
    <location>
        <begin position="53"/>
        <end position="140"/>
    </location>
</feature>
<gene>
    <name evidence="3" type="primary">rlpA</name>
    <name evidence="6" type="ORF">FIV42_04315</name>
</gene>
<keyword evidence="3" id="KW-0732">Signal</keyword>
<dbReference type="RefSeq" id="WP_141196486.1">
    <property type="nucleotide sequence ID" value="NZ_CP041186.1"/>
</dbReference>
<comment type="similarity">
    <text evidence="3 4">Belongs to the RlpA family.</text>
</comment>
<name>A0A4Y6PP02_PERCE</name>
<proteinExistence type="inferred from homology"/>
<protein>
    <recommendedName>
        <fullName evidence="3">Probable endolytic peptidoglycan transglycosylase RlpA</fullName>
        <ecNumber evidence="3">4.2.2.-</ecNumber>
    </recommendedName>
</protein>
<dbReference type="InterPro" id="IPR012997">
    <property type="entry name" value="RplA"/>
</dbReference>
<dbReference type="AlphaFoldDB" id="A0A4Y6PP02"/>
<accession>A0A4Y6PP02</accession>
<keyword evidence="1 3" id="KW-0456">Lyase</keyword>
<dbReference type="EMBL" id="CP041186">
    <property type="protein sequence ID" value="QDG49990.1"/>
    <property type="molecule type" value="Genomic_DNA"/>
</dbReference>
<dbReference type="Gene3D" id="2.40.40.10">
    <property type="entry name" value="RlpA-like domain"/>
    <property type="match status" value="1"/>
</dbReference>